<sequence length="72" mass="7887">MSDPMRNGRFARPRRHGDTIERAITPGQATPAARFLIKELAATPPGCHRVPAKVAEEPRGEPGQRATSRTEL</sequence>
<dbReference type="Proteomes" id="UP000679690">
    <property type="component" value="Unassembled WGS sequence"/>
</dbReference>
<feature type="region of interest" description="Disordered" evidence="1">
    <location>
        <begin position="46"/>
        <end position="72"/>
    </location>
</feature>
<protein>
    <submittedName>
        <fullName evidence="2">Uncharacterized protein</fullName>
    </submittedName>
</protein>
<evidence type="ECO:0000313" key="3">
    <source>
        <dbReference type="Proteomes" id="UP000679690"/>
    </source>
</evidence>
<evidence type="ECO:0000256" key="1">
    <source>
        <dbReference type="SAM" id="MobiDB-lite"/>
    </source>
</evidence>
<organism evidence="2 3">
    <name type="scientific">Actinoplanes flavus</name>
    <dbReference type="NCBI Taxonomy" id="2820290"/>
    <lineage>
        <taxon>Bacteria</taxon>
        <taxon>Bacillati</taxon>
        <taxon>Actinomycetota</taxon>
        <taxon>Actinomycetes</taxon>
        <taxon>Micromonosporales</taxon>
        <taxon>Micromonosporaceae</taxon>
        <taxon>Actinoplanes</taxon>
    </lineage>
</organism>
<keyword evidence="3" id="KW-1185">Reference proteome</keyword>
<evidence type="ECO:0000313" key="2">
    <source>
        <dbReference type="EMBL" id="MBO3736714.1"/>
    </source>
</evidence>
<accession>A0ABS3UD60</accession>
<comment type="caution">
    <text evidence="2">The sequence shown here is derived from an EMBL/GenBank/DDBJ whole genome shotgun (WGS) entry which is preliminary data.</text>
</comment>
<dbReference type="EMBL" id="JAGFNS010000002">
    <property type="protein sequence ID" value="MBO3736714.1"/>
    <property type="molecule type" value="Genomic_DNA"/>
</dbReference>
<dbReference type="RefSeq" id="WP_208465929.1">
    <property type="nucleotide sequence ID" value="NZ_JAGFNS010000002.1"/>
</dbReference>
<name>A0ABS3UD60_9ACTN</name>
<proteinExistence type="predicted"/>
<reference evidence="2 3" key="1">
    <citation type="submission" date="2021-03" db="EMBL/GenBank/DDBJ databases">
        <title>Actinoplanes flavus sp. nov., a novel actinomycete isolated from Coconut Palm rhizosphere soil.</title>
        <authorList>
            <person name="Luo X."/>
        </authorList>
    </citation>
    <scope>NUCLEOTIDE SEQUENCE [LARGE SCALE GENOMIC DNA]</scope>
    <source>
        <strain evidence="2 3">NEAU-H7</strain>
    </source>
</reference>
<gene>
    <name evidence="2" type="ORF">J5X75_04160</name>
</gene>
<feature type="compositionally biased region" description="Basic and acidic residues" evidence="1">
    <location>
        <begin position="54"/>
        <end position="72"/>
    </location>
</feature>